<feature type="region of interest" description="Disordered" evidence="1">
    <location>
        <begin position="212"/>
        <end position="258"/>
    </location>
</feature>
<protein>
    <submittedName>
        <fullName evidence="3">Uncharacterized protein</fullName>
    </submittedName>
</protein>
<organism evidence="3 4">
    <name type="scientific">Cylindrotheca closterium</name>
    <dbReference type="NCBI Taxonomy" id="2856"/>
    <lineage>
        <taxon>Eukaryota</taxon>
        <taxon>Sar</taxon>
        <taxon>Stramenopiles</taxon>
        <taxon>Ochrophyta</taxon>
        <taxon>Bacillariophyta</taxon>
        <taxon>Bacillariophyceae</taxon>
        <taxon>Bacillariophycidae</taxon>
        <taxon>Bacillariales</taxon>
        <taxon>Bacillariaceae</taxon>
        <taxon>Cylindrotheca</taxon>
    </lineage>
</organism>
<name>A0AAD2CI41_9STRA</name>
<comment type="caution">
    <text evidence="3">The sequence shown here is derived from an EMBL/GenBank/DDBJ whole genome shotgun (WGS) entry which is preliminary data.</text>
</comment>
<evidence type="ECO:0000256" key="1">
    <source>
        <dbReference type="SAM" id="MobiDB-lite"/>
    </source>
</evidence>
<accession>A0AAD2CI41</accession>
<feature type="compositionally biased region" description="Basic and acidic residues" evidence="1">
    <location>
        <begin position="170"/>
        <end position="182"/>
    </location>
</feature>
<keyword evidence="2" id="KW-1133">Transmembrane helix</keyword>
<evidence type="ECO:0000313" key="4">
    <source>
        <dbReference type="Proteomes" id="UP001295423"/>
    </source>
</evidence>
<evidence type="ECO:0000256" key="2">
    <source>
        <dbReference type="SAM" id="Phobius"/>
    </source>
</evidence>
<keyword evidence="4" id="KW-1185">Reference proteome</keyword>
<keyword evidence="2" id="KW-0812">Transmembrane</keyword>
<feature type="region of interest" description="Disordered" evidence="1">
    <location>
        <begin position="1"/>
        <end position="200"/>
    </location>
</feature>
<feature type="compositionally biased region" description="Basic and acidic residues" evidence="1">
    <location>
        <begin position="218"/>
        <end position="258"/>
    </location>
</feature>
<evidence type="ECO:0000313" key="3">
    <source>
        <dbReference type="EMBL" id="CAJ1932093.1"/>
    </source>
</evidence>
<reference evidence="3" key="1">
    <citation type="submission" date="2023-08" db="EMBL/GenBank/DDBJ databases">
        <authorList>
            <person name="Audoor S."/>
            <person name="Bilcke G."/>
        </authorList>
    </citation>
    <scope>NUCLEOTIDE SEQUENCE</scope>
</reference>
<sequence>MTTTDNKGDNKQRSRKARDSQKEDAKAKERGRRRQNKKDPSTTVSPGVESGKDGEALDKSSRSRGQRRNHQEDRQAKDKARTSGRSGSSSRPGVSHETNSSGDLARKKSSGTSTSSRRYSPDRNGETIIGSPRTRSSPRSGRKKGDDKKNGHSNRHRNRGSSIPGVQAEINDRDRASRKEARQSSNTRGVGLDGTIAPNKDDKYAVHASIVGEEEFNEGQRNEDEEARISKRIQEEATRLRDEEKRQENERKKLEAEQKRKKRRNLVILVVILLLIGIGVGAYFGTQGISSTNSVDNGQAAVVNPADDTTSQSPSADLTAATTNPPSRIFRQIWKIASA</sequence>
<feature type="compositionally biased region" description="Basic and acidic residues" evidence="1">
    <location>
        <begin position="50"/>
        <end position="61"/>
    </location>
</feature>
<feature type="region of interest" description="Disordered" evidence="1">
    <location>
        <begin position="300"/>
        <end position="324"/>
    </location>
</feature>
<feature type="compositionally biased region" description="Basic and acidic residues" evidence="1">
    <location>
        <begin position="69"/>
        <end position="81"/>
    </location>
</feature>
<gene>
    <name evidence="3" type="ORF">CYCCA115_LOCUS2687</name>
</gene>
<dbReference type="AlphaFoldDB" id="A0AAD2CI41"/>
<dbReference type="Proteomes" id="UP001295423">
    <property type="component" value="Unassembled WGS sequence"/>
</dbReference>
<feature type="compositionally biased region" description="Basic and acidic residues" evidence="1">
    <location>
        <begin position="1"/>
        <end position="28"/>
    </location>
</feature>
<feature type="compositionally biased region" description="Polar residues" evidence="1">
    <location>
        <begin position="307"/>
        <end position="324"/>
    </location>
</feature>
<feature type="compositionally biased region" description="Low complexity" evidence="1">
    <location>
        <begin position="83"/>
        <end position="95"/>
    </location>
</feature>
<feature type="compositionally biased region" description="Low complexity" evidence="1">
    <location>
        <begin position="130"/>
        <end position="139"/>
    </location>
</feature>
<keyword evidence="2" id="KW-0472">Membrane</keyword>
<proteinExistence type="predicted"/>
<dbReference type="EMBL" id="CAKOGP040000202">
    <property type="protein sequence ID" value="CAJ1932093.1"/>
    <property type="molecule type" value="Genomic_DNA"/>
</dbReference>
<feature type="transmembrane region" description="Helical" evidence="2">
    <location>
        <begin position="266"/>
        <end position="285"/>
    </location>
</feature>